<sequence>MLRLYLVRHGQTEWNIQKRMQGWKDSALTEQGVNNAIALGKRLEGVEFVAAYSSTSERTIETAKLIIGERNLPISTNENLREMYLGEWEGKTHEEIKVSYPEQYKNFGKKPALYEPAGGETFEQLTNRAINVLNYIISEHESGNILVITHSVILKSLLMHAKGRNITDLWAPPFIHDTSLSIMEIKNGEYCILSEGDIAHLDKVTIS</sequence>
<keyword evidence="2" id="KW-0413">Isomerase</keyword>
<dbReference type="RefSeq" id="WP_191703916.1">
    <property type="nucleotide sequence ID" value="NZ_JACSPW010000008.1"/>
</dbReference>
<dbReference type="PANTHER" id="PTHR48100">
    <property type="entry name" value="BROAD-SPECIFICITY PHOSPHATASE YOR283W-RELATED"/>
    <property type="match status" value="1"/>
</dbReference>
<dbReference type="Pfam" id="PF00300">
    <property type="entry name" value="His_Phos_1"/>
    <property type="match status" value="1"/>
</dbReference>
<organism evidence="3 4">
    <name type="scientific">Solibacillus merdavium</name>
    <dbReference type="NCBI Taxonomy" id="2762218"/>
    <lineage>
        <taxon>Bacteria</taxon>
        <taxon>Bacillati</taxon>
        <taxon>Bacillota</taxon>
        <taxon>Bacilli</taxon>
        <taxon>Bacillales</taxon>
        <taxon>Caryophanaceae</taxon>
        <taxon>Solibacillus</taxon>
    </lineage>
</organism>
<accession>A0ABR8XN38</accession>
<dbReference type="Gene3D" id="3.40.50.1240">
    <property type="entry name" value="Phosphoglycerate mutase-like"/>
    <property type="match status" value="1"/>
</dbReference>
<dbReference type="InterPro" id="IPR001345">
    <property type="entry name" value="PG/BPGM_mutase_AS"/>
</dbReference>
<reference evidence="3 4" key="1">
    <citation type="submission" date="2020-08" db="EMBL/GenBank/DDBJ databases">
        <title>A Genomic Blueprint of the Chicken Gut Microbiome.</title>
        <authorList>
            <person name="Gilroy R."/>
            <person name="Ravi A."/>
            <person name="Getino M."/>
            <person name="Pursley I."/>
            <person name="Horton D.L."/>
            <person name="Alikhan N.-F."/>
            <person name="Baker D."/>
            <person name="Gharbi K."/>
            <person name="Hall N."/>
            <person name="Watson M."/>
            <person name="Adriaenssens E.M."/>
            <person name="Foster-Nyarko E."/>
            <person name="Jarju S."/>
            <person name="Secka A."/>
            <person name="Antonio M."/>
            <person name="Oren A."/>
            <person name="Chaudhuri R."/>
            <person name="La Ragione R.M."/>
            <person name="Hildebrand F."/>
            <person name="Pallen M.J."/>
        </authorList>
    </citation>
    <scope>NUCLEOTIDE SEQUENCE [LARGE SCALE GENOMIC DNA]</scope>
    <source>
        <strain evidence="3 4">Sa1YVA6</strain>
    </source>
</reference>
<keyword evidence="4" id="KW-1185">Reference proteome</keyword>
<dbReference type="PROSITE" id="PS00175">
    <property type="entry name" value="PG_MUTASE"/>
    <property type="match status" value="1"/>
</dbReference>
<dbReference type="InterPro" id="IPR013078">
    <property type="entry name" value="His_Pase_superF_clade-1"/>
</dbReference>
<proteinExistence type="predicted"/>
<dbReference type="InterPro" id="IPR050275">
    <property type="entry name" value="PGM_Phosphatase"/>
</dbReference>
<evidence type="ECO:0000256" key="2">
    <source>
        <dbReference type="ARBA" id="ARBA00023235"/>
    </source>
</evidence>
<evidence type="ECO:0000256" key="1">
    <source>
        <dbReference type="ARBA" id="ARBA00023152"/>
    </source>
</evidence>
<protein>
    <submittedName>
        <fullName evidence="3">Histidine phosphatase family protein</fullName>
    </submittedName>
</protein>
<dbReference type="SMART" id="SM00855">
    <property type="entry name" value="PGAM"/>
    <property type="match status" value="1"/>
</dbReference>
<comment type="caution">
    <text evidence="3">The sequence shown here is derived from an EMBL/GenBank/DDBJ whole genome shotgun (WGS) entry which is preliminary data.</text>
</comment>
<dbReference type="InterPro" id="IPR029033">
    <property type="entry name" value="His_PPase_superfam"/>
</dbReference>
<dbReference type="SUPFAM" id="SSF53254">
    <property type="entry name" value="Phosphoglycerate mutase-like"/>
    <property type="match status" value="1"/>
</dbReference>
<dbReference type="Proteomes" id="UP000600565">
    <property type="component" value="Unassembled WGS sequence"/>
</dbReference>
<keyword evidence="1" id="KW-0324">Glycolysis</keyword>
<dbReference type="EMBL" id="JACSPW010000008">
    <property type="protein sequence ID" value="MBD8033353.1"/>
    <property type="molecule type" value="Genomic_DNA"/>
</dbReference>
<evidence type="ECO:0000313" key="4">
    <source>
        <dbReference type="Proteomes" id="UP000600565"/>
    </source>
</evidence>
<gene>
    <name evidence="3" type="ORF">H9632_09755</name>
</gene>
<evidence type="ECO:0000313" key="3">
    <source>
        <dbReference type="EMBL" id="MBD8033353.1"/>
    </source>
</evidence>
<dbReference type="PANTHER" id="PTHR48100:SF1">
    <property type="entry name" value="HISTIDINE PHOSPHATASE FAMILY PROTEIN-RELATED"/>
    <property type="match status" value="1"/>
</dbReference>
<name>A0ABR8XN38_9BACL</name>
<dbReference type="CDD" id="cd07067">
    <property type="entry name" value="HP_PGM_like"/>
    <property type="match status" value="1"/>
</dbReference>